<dbReference type="AlphaFoldDB" id="A0A0L0VBP2"/>
<keyword evidence="2" id="KW-1185">Reference proteome</keyword>
<protein>
    <submittedName>
        <fullName evidence="1">Uncharacterized protein</fullName>
    </submittedName>
</protein>
<name>A0A0L0VBP2_9BASI</name>
<dbReference type="Proteomes" id="UP000054564">
    <property type="component" value="Unassembled WGS sequence"/>
</dbReference>
<comment type="caution">
    <text evidence="1">The sequence shown here is derived from an EMBL/GenBank/DDBJ whole genome shotgun (WGS) entry which is preliminary data.</text>
</comment>
<evidence type="ECO:0000313" key="2">
    <source>
        <dbReference type="Proteomes" id="UP000054564"/>
    </source>
</evidence>
<accession>A0A0L0VBP2</accession>
<evidence type="ECO:0000313" key="1">
    <source>
        <dbReference type="EMBL" id="KNE96616.1"/>
    </source>
</evidence>
<organism evidence="1 2">
    <name type="scientific">Puccinia striiformis f. sp. tritici PST-78</name>
    <dbReference type="NCBI Taxonomy" id="1165861"/>
    <lineage>
        <taxon>Eukaryota</taxon>
        <taxon>Fungi</taxon>
        <taxon>Dikarya</taxon>
        <taxon>Basidiomycota</taxon>
        <taxon>Pucciniomycotina</taxon>
        <taxon>Pucciniomycetes</taxon>
        <taxon>Pucciniales</taxon>
        <taxon>Pucciniaceae</taxon>
        <taxon>Puccinia</taxon>
    </lineage>
</organism>
<proteinExistence type="predicted"/>
<dbReference type="EMBL" id="AJIL01000080">
    <property type="protein sequence ID" value="KNE96616.1"/>
    <property type="molecule type" value="Genomic_DNA"/>
</dbReference>
<gene>
    <name evidence="1" type="ORF">PSTG_10174</name>
</gene>
<reference evidence="2" key="1">
    <citation type="submission" date="2014-03" db="EMBL/GenBank/DDBJ databases">
        <title>The Genome Sequence of Puccinia striiformis f. sp. tritici PST-78.</title>
        <authorList>
            <consortium name="The Broad Institute Genome Sequencing Platform"/>
            <person name="Cuomo C."/>
            <person name="Hulbert S."/>
            <person name="Chen X."/>
            <person name="Walker B."/>
            <person name="Young S.K."/>
            <person name="Zeng Q."/>
            <person name="Gargeya S."/>
            <person name="Fitzgerald M."/>
            <person name="Haas B."/>
            <person name="Abouelleil A."/>
            <person name="Alvarado L."/>
            <person name="Arachchi H.M."/>
            <person name="Berlin A.M."/>
            <person name="Chapman S.B."/>
            <person name="Goldberg J."/>
            <person name="Griggs A."/>
            <person name="Gujja S."/>
            <person name="Hansen M."/>
            <person name="Howarth C."/>
            <person name="Imamovic A."/>
            <person name="Larimer J."/>
            <person name="McCowan C."/>
            <person name="Montmayeur A."/>
            <person name="Murphy C."/>
            <person name="Neiman D."/>
            <person name="Pearson M."/>
            <person name="Priest M."/>
            <person name="Roberts A."/>
            <person name="Saif S."/>
            <person name="Shea T."/>
            <person name="Sisk P."/>
            <person name="Sykes S."/>
            <person name="Wortman J."/>
            <person name="Nusbaum C."/>
            <person name="Birren B."/>
        </authorList>
    </citation>
    <scope>NUCLEOTIDE SEQUENCE [LARGE SCALE GENOMIC DNA]</scope>
    <source>
        <strain evidence="2">race PST-78</strain>
    </source>
</reference>
<sequence length="278" mass="30138">MGRVRVGKPCPNPTRGTCRVGSGRVSYEKRLPKPEPSYKGLGFGSTRLDPVSSTFEAELGWGKTAPNLELPHPLGAVHVPITGSQSGSRVDPVTKQGAQTRTQLEAHPAQKFKSLCTTPIEWFDLAKTLFNKTYGKGVTAFEPGQVPPAVVDVEDATSGQKAALGSATAAIKRKSKVSKKDKEEIKPVVQSNPKPKVKDVHPIVNPTLSKPNAQAKALQLIAFMFLKELSTEKYIRFINVVQGKANTEFFVSLAAITNASVCKAWLRNRQSANVNHNI</sequence>